<dbReference type="InterPro" id="IPR001279">
    <property type="entry name" value="Metallo-B-lactamas"/>
</dbReference>
<gene>
    <name evidence="3" type="ORF">DWV29_08055</name>
</gene>
<dbReference type="InterPro" id="IPR036866">
    <property type="entry name" value="RibonucZ/Hydroxyglut_hydro"/>
</dbReference>
<dbReference type="PANTHER" id="PTHR30619:SF1">
    <property type="entry name" value="RECOMBINATION PROTEIN 2"/>
    <property type="match status" value="1"/>
</dbReference>
<comment type="caution">
    <text evidence="3">The sequence shown here is derived from an EMBL/GenBank/DDBJ whole genome shotgun (WGS) entry which is preliminary data.</text>
</comment>
<protein>
    <submittedName>
        <fullName evidence="3">MBL fold metallo-hydrolase</fullName>
    </submittedName>
</protein>
<sequence>MRRDSYWKQSAACVLALMLLLVSGGRAESFAMGGSYKAQAQTLYSPGKVIVADDEPAGGSGGSADGAGGSGEAQITSVGGDGGQTQQAGDAGQAQQAAGQTGDSTQAQQTGGQAGDTQAAAQPAPVVAAIGSVQTPVTDSSTWFGPGRLTMYANNASTAQLLSVIIENGEGGLIVVDGGWTENADYLLNQIKEKGGHVMAWLVTHPHSDHAGALAEILSKHSGEITIDGIYYSFLEDSWYQEKDSNAAGMVQRLKSIFAQMPQEKLHGNIVSGQVIEAGPARIQVLNPAYKTSSDFVNNSSVAYMVSLNGTNVVFLGDLALAGGDRLMSEVDLRALDCDIVQMAHHGQNGVDYEVYKALKPRASLWPTPQWLWDNDGGSGYGTGNWKTQETKNWLVRLGVQETYCIKDGNQVIE</sequence>
<evidence type="ECO:0000313" key="3">
    <source>
        <dbReference type="EMBL" id="RGX30381.1"/>
    </source>
</evidence>
<dbReference type="SUPFAM" id="SSF56281">
    <property type="entry name" value="Metallo-hydrolase/oxidoreductase"/>
    <property type="match status" value="1"/>
</dbReference>
<reference evidence="3 4" key="1">
    <citation type="submission" date="2018-08" db="EMBL/GenBank/DDBJ databases">
        <title>A genome reference for cultivated species of the human gut microbiota.</title>
        <authorList>
            <person name="Zou Y."/>
            <person name="Xue W."/>
            <person name="Luo G."/>
        </authorList>
    </citation>
    <scope>NUCLEOTIDE SEQUENCE [LARGE SCALE GENOMIC DNA]</scope>
    <source>
        <strain evidence="3 4">AF04-15</strain>
    </source>
</reference>
<dbReference type="InterPro" id="IPR052159">
    <property type="entry name" value="Competence_DNA_uptake"/>
</dbReference>
<dbReference type="Gene3D" id="3.60.15.10">
    <property type="entry name" value="Ribonuclease Z/Hydroxyacylglutathione hydrolase-like"/>
    <property type="match status" value="1"/>
</dbReference>
<dbReference type="GO" id="GO:0016787">
    <property type="term" value="F:hydrolase activity"/>
    <property type="evidence" value="ECO:0007669"/>
    <property type="project" value="UniProtKB-KW"/>
</dbReference>
<dbReference type="AlphaFoldDB" id="A0A413FHC8"/>
<dbReference type="PANTHER" id="PTHR30619">
    <property type="entry name" value="DNA INTERNALIZATION/COMPETENCE PROTEIN COMEC/REC2"/>
    <property type="match status" value="1"/>
</dbReference>
<dbReference type="Proteomes" id="UP000283880">
    <property type="component" value="Unassembled WGS sequence"/>
</dbReference>
<dbReference type="SMART" id="SM00849">
    <property type="entry name" value="Lactamase_B"/>
    <property type="match status" value="1"/>
</dbReference>
<name>A0A413FHC8_9FIRM</name>
<accession>A0A413FHC8</accession>
<dbReference type="Pfam" id="PF00753">
    <property type="entry name" value="Lactamase_B"/>
    <property type="match status" value="1"/>
</dbReference>
<dbReference type="RefSeq" id="WP_007717289.1">
    <property type="nucleotide sequence ID" value="NZ_JAWRJJ010000055.1"/>
</dbReference>
<feature type="compositionally biased region" description="Low complexity" evidence="1">
    <location>
        <begin position="84"/>
        <end position="120"/>
    </location>
</feature>
<feature type="region of interest" description="Disordered" evidence="1">
    <location>
        <begin position="54"/>
        <end position="120"/>
    </location>
</feature>
<dbReference type="OrthoDB" id="367237at2"/>
<organism evidence="3 4">
    <name type="scientific">Enterocloster asparagiformis</name>
    <dbReference type="NCBI Taxonomy" id="333367"/>
    <lineage>
        <taxon>Bacteria</taxon>
        <taxon>Bacillati</taxon>
        <taxon>Bacillota</taxon>
        <taxon>Clostridia</taxon>
        <taxon>Lachnospirales</taxon>
        <taxon>Lachnospiraceae</taxon>
        <taxon>Enterocloster</taxon>
    </lineage>
</organism>
<evidence type="ECO:0000256" key="1">
    <source>
        <dbReference type="SAM" id="MobiDB-lite"/>
    </source>
</evidence>
<proteinExistence type="predicted"/>
<evidence type="ECO:0000313" key="4">
    <source>
        <dbReference type="Proteomes" id="UP000283880"/>
    </source>
</evidence>
<dbReference type="EMBL" id="QSBM01000005">
    <property type="protein sequence ID" value="RGX30381.1"/>
    <property type="molecule type" value="Genomic_DNA"/>
</dbReference>
<feature type="compositionally biased region" description="Gly residues" evidence="1">
    <location>
        <begin position="58"/>
        <end position="71"/>
    </location>
</feature>
<keyword evidence="3" id="KW-0378">Hydrolase</keyword>
<evidence type="ECO:0000259" key="2">
    <source>
        <dbReference type="SMART" id="SM00849"/>
    </source>
</evidence>
<feature type="domain" description="Metallo-beta-lactamase" evidence="2">
    <location>
        <begin position="160"/>
        <end position="345"/>
    </location>
</feature>